<dbReference type="PROSITE" id="PS50404">
    <property type="entry name" value="GST_NTER"/>
    <property type="match status" value="1"/>
</dbReference>
<dbReference type="PANTHER" id="PTHR43900:SF3">
    <property type="entry name" value="GLUTATHIONE S-TRANSFERASE RHO"/>
    <property type="match status" value="1"/>
</dbReference>
<dbReference type="SUPFAM" id="SSF52833">
    <property type="entry name" value="Thioredoxin-like"/>
    <property type="match status" value="1"/>
</dbReference>
<dbReference type="EMBL" id="JAKEKT020000038">
    <property type="protein sequence ID" value="KAL1641693.1"/>
    <property type="molecule type" value="Genomic_DNA"/>
</dbReference>
<comment type="caution">
    <text evidence="6">The sequence shown here is derived from an EMBL/GenBank/DDBJ whole genome shotgun (WGS) entry which is preliminary data.</text>
</comment>
<protein>
    <recommendedName>
        <fullName evidence="1">glutathione transferase</fullName>
        <ecNumber evidence="1">2.5.1.18</ecNumber>
    </recommendedName>
</protein>
<comment type="catalytic activity">
    <reaction evidence="3">
        <text>RX + glutathione = an S-substituted glutathione + a halide anion + H(+)</text>
        <dbReference type="Rhea" id="RHEA:16437"/>
        <dbReference type="ChEBI" id="CHEBI:15378"/>
        <dbReference type="ChEBI" id="CHEBI:16042"/>
        <dbReference type="ChEBI" id="CHEBI:17792"/>
        <dbReference type="ChEBI" id="CHEBI:57925"/>
        <dbReference type="ChEBI" id="CHEBI:90779"/>
        <dbReference type="EC" id="2.5.1.18"/>
    </reaction>
</comment>
<gene>
    <name evidence="6" type="primary">HPM2</name>
    <name evidence="6" type="ORF">SLS58_005971</name>
</gene>
<dbReference type="InterPro" id="IPR036249">
    <property type="entry name" value="Thioredoxin-like_sf"/>
</dbReference>
<evidence type="ECO:0000259" key="5">
    <source>
        <dbReference type="PROSITE" id="PS50405"/>
    </source>
</evidence>
<dbReference type="InterPro" id="IPR004046">
    <property type="entry name" value="GST_C"/>
</dbReference>
<evidence type="ECO:0000256" key="1">
    <source>
        <dbReference type="ARBA" id="ARBA00012452"/>
    </source>
</evidence>
<dbReference type="EC" id="2.5.1.18" evidence="1"/>
<evidence type="ECO:0000256" key="2">
    <source>
        <dbReference type="ARBA" id="ARBA00022679"/>
    </source>
</evidence>
<dbReference type="InterPro" id="IPR004045">
    <property type="entry name" value="Glutathione_S-Trfase_N"/>
</dbReference>
<evidence type="ECO:0000313" key="7">
    <source>
        <dbReference type="Proteomes" id="UP001521184"/>
    </source>
</evidence>
<dbReference type="Pfam" id="PF00043">
    <property type="entry name" value="GST_C"/>
    <property type="match status" value="1"/>
</dbReference>
<dbReference type="SUPFAM" id="SSF47616">
    <property type="entry name" value="GST C-terminal domain-like"/>
    <property type="match status" value="1"/>
</dbReference>
<dbReference type="Proteomes" id="UP001521184">
    <property type="component" value="Unassembled WGS sequence"/>
</dbReference>
<dbReference type="Pfam" id="PF13409">
    <property type="entry name" value="GST_N_2"/>
    <property type="match status" value="1"/>
</dbReference>
<dbReference type="Gene3D" id="1.20.1050.10">
    <property type="match status" value="1"/>
</dbReference>
<dbReference type="SFLD" id="SFLDG00358">
    <property type="entry name" value="Main_(cytGST)"/>
    <property type="match status" value="1"/>
</dbReference>
<dbReference type="InterPro" id="IPR036282">
    <property type="entry name" value="Glutathione-S-Trfase_C_sf"/>
</dbReference>
<proteinExistence type="predicted"/>
<accession>A0ABR3TPP4</accession>
<keyword evidence="7" id="KW-1185">Reference proteome</keyword>
<evidence type="ECO:0000259" key="4">
    <source>
        <dbReference type="PROSITE" id="PS50404"/>
    </source>
</evidence>
<keyword evidence="2" id="KW-0808">Transferase</keyword>
<feature type="domain" description="GST N-terminal" evidence="4">
    <location>
        <begin position="1"/>
        <end position="71"/>
    </location>
</feature>
<dbReference type="Gene3D" id="3.40.30.10">
    <property type="entry name" value="Glutaredoxin"/>
    <property type="match status" value="1"/>
</dbReference>
<reference evidence="6 7" key="1">
    <citation type="journal article" date="2023" name="Plant Dis.">
        <title>First Report of Diplodia intermedia Causing Canker and Dieback Diseases on Apple Trees in Canada.</title>
        <authorList>
            <person name="Ellouze W."/>
            <person name="Ilyukhin E."/>
            <person name="Sulman M."/>
            <person name="Ali S."/>
        </authorList>
    </citation>
    <scope>NUCLEOTIDE SEQUENCE [LARGE SCALE GENOMIC DNA]</scope>
    <source>
        <strain evidence="6 7">M45-28</strain>
    </source>
</reference>
<evidence type="ECO:0000256" key="3">
    <source>
        <dbReference type="ARBA" id="ARBA00047960"/>
    </source>
</evidence>
<dbReference type="PANTHER" id="PTHR43900">
    <property type="entry name" value="GLUTATHIONE S-TRANSFERASE RHO"/>
    <property type="match status" value="1"/>
</dbReference>
<name>A0ABR3TPP4_9PEZI</name>
<feature type="domain" description="GST C-terminal" evidence="5">
    <location>
        <begin position="77"/>
        <end position="204"/>
    </location>
</feature>
<evidence type="ECO:0000313" key="6">
    <source>
        <dbReference type="EMBL" id="KAL1641693.1"/>
    </source>
</evidence>
<dbReference type="InterPro" id="IPR040079">
    <property type="entry name" value="Glutathione_S-Trfase"/>
</dbReference>
<sequence length="204" mass="22940">MATSRVLVTILEKELPYEFIRIDIAKGDQKSEEYRKLQPFGKVPVLDDDGFVMFESRAICKYLDRKYPSGRKLIPEGDEAYGRFEQACSVEQSCFAAAAETIGTELVIRPMKGLGAPDEARVAQAEKDLDIVLAVYDEILAKQRYLAGDELTLADLFHLPNGAALKGGKWKEIFNKYPNVDKWFTKLQERETWVKAAAEAGTIV</sequence>
<organism evidence="6 7">
    <name type="scientific">Diplodia intermedia</name>
    <dbReference type="NCBI Taxonomy" id="856260"/>
    <lineage>
        <taxon>Eukaryota</taxon>
        <taxon>Fungi</taxon>
        <taxon>Dikarya</taxon>
        <taxon>Ascomycota</taxon>
        <taxon>Pezizomycotina</taxon>
        <taxon>Dothideomycetes</taxon>
        <taxon>Dothideomycetes incertae sedis</taxon>
        <taxon>Botryosphaeriales</taxon>
        <taxon>Botryosphaeriaceae</taxon>
        <taxon>Diplodia</taxon>
    </lineage>
</organism>
<dbReference type="PROSITE" id="PS50405">
    <property type="entry name" value="GST_CTER"/>
    <property type="match status" value="1"/>
</dbReference>
<dbReference type="InterPro" id="IPR010987">
    <property type="entry name" value="Glutathione-S-Trfase_C-like"/>
</dbReference>
<dbReference type="SFLD" id="SFLDS00019">
    <property type="entry name" value="Glutathione_Transferase_(cytos"/>
    <property type="match status" value="1"/>
</dbReference>